<dbReference type="Proteomes" id="UP001523369">
    <property type="component" value="Unassembled WGS sequence"/>
</dbReference>
<protein>
    <submittedName>
        <fullName evidence="1">DUF6308 family protein</fullName>
    </submittedName>
</protein>
<organism evidence="1 2">
    <name type="scientific">Paractinoplanes aksuensis</name>
    <dbReference type="NCBI Taxonomy" id="2939490"/>
    <lineage>
        <taxon>Bacteria</taxon>
        <taxon>Bacillati</taxon>
        <taxon>Actinomycetota</taxon>
        <taxon>Actinomycetes</taxon>
        <taxon>Micromonosporales</taxon>
        <taxon>Micromonosporaceae</taxon>
        <taxon>Paractinoplanes</taxon>
    </lineage>
</organism>
<evidence type="ECO:0000313" key="2">
    <source>
        <dbReference type="Proteomes" id="UP001523369"/>
    </source>
</evidence>
<evidence type="ECO:0000313" key="1">
    <source>
        <dbReference type="EMBL" id="MCO8273773.1"/>
    </source>
</evidence>
<dbReference type="InterPro" id="IPR046275">
    <property type="entry name" value="DUF6308"/>
</dbReference>
<proteinExistence type="predicted"/>
<dbReference type="EMBL" id="JAMYJR010000027">
    <property type="protein sequence ID" value="MCO8273773.1"/>
    <property type="molecule type" value="Genomic_DNA"/>
</dbReference>
<dbReference type="Pfam" id="PF19827">
    <property type="entry name" value="DUF6308"/>
    <property type="match status" value="1"/>
</dbReference>
<reference evidence="1 2" key="1">
    <citation type="submission" date="2022-06" db="EMBL/GenBank/DDBJ databases">
        <title>New Species of the Genus Actinoplanes, ActinopZanes ferrugineus.</title>
        <authorList>
            <person name="Ding P."/>
        </authorList>
    </citation>
    <scope>NUCLEOTIDE SEQUENCE [LARGE SCALE GENOMIC DNA]</scope>
    <source>
        <strain evidence="1 2">TRM88003</strain>
    </source>
</reference>
<dbReference type="RefSeq" id="WP_253239852.1">
    <property type="nucleotide sequence ID" value="NZ_JAMYJR010000027.1"/>
</dbReference>
<comment type="caution">
    <text evidence="1">The sequence shown here is derived from an EMBL/GenBank/DDBJ whole genome shotgun (WGS) entry which is preliminary data.</text>
</comment>
<gene>
    <name evidence="1" type="ORF">M1L60_24555</name>
</gene>
<keyword evidence="2" id="KW-1185">Reference proteome</keyword>
<sequence>MPGPSLDLLDLVRNDGERYLGAYFSAFTGRWFETLAGGGDRPDVRNRITADDLIAVQMLDVKVPPAACYELLEGQTSAGFGEILARIPVDVEMGTPGAEALVQPESDAAKAWQVLDDLAGIDYVIAGKIMARKRPTLLPVYDSWVYCLFGYPQPPVWPKFQKRLAADGGALRAALADVRAAAEVVEQTSILRALDVVLWMQHRALSPRCSRTKTCPAWGTVALTPS</sequence>
<accession>A0ABT1DSG2</accession>
<name>A0ABT1DSG2_9ACTN</name>